<dbReference type="PANTHER" id="PTHR22883:SF480">
    <property type="entry name" value="PALMITOYLTRANSFERASE SWF1"/>
    <property type="match status" value="1"/>
</dbReference>
<feature type="transmembrane region" description="Helical" evidence="10">
    <location>
        <begin position="104"/>
        <end position="124"/>
    </location>
</feature>
<dbReference type="InterPro" id="IPR039859">
    <property type="entry name" value="PFA4/ZDH16/20/ERF2-like"/>
</dbReference>
<evidence type="ECO:0000256" key="5">
    <source>
        <dbReference type="ARBA" id="ARBA00023136"/>
    </source>
</evidence>
<organism evidence="12 13">
    <name type="scientific">Glonium stellatum</name>
    <dbReference type="NCBI Taxonomy" id="574774"/>
    <lineage>
        <taxon>Eukaryota</taxon>
        <taxon>Fungi</taxon>
        <taxon>Dikarya</taxon>
        <taxon>Ascomycota</taxon>
        <taxon>Pezizomycotina</taxon>
        <taxon>Dothideomycetes</taxon>
        <taxon>Pleosporomycetidae</taxon>
        <taxon>Gloniales</taxon>
        <taxon>Gloniaceae</taxon>
        <taxon>Glonium</taxon>
    </lineage>
</organism>
<dbReference type="Pfam" id="PF01529">
    <property type="entry name" value="DHHC"/>
    <property type="match status" value="1"/>
</dbReference>
<dbReference type="GO" id="GO:0006612">
    <property type="term" value="P:protein targeting to membrane"/>
    <property type="evidence" value="ECO:0007669"/>
    <property type="project" value="TreeGrafter"/>
</dbReference>
<keyword evidence="7" id="KW-0449">Lipoprotein</keyword>
<protein>
    <recommendedName>
        <fullName evidence="10">Palmitoyltransferase</fullName>
        <ecNumber evidence="10">2.3.1.225</ecNumber>
    </recommendedName>
</protein>
<keyword evidence="13" id="KW-1185">Reference proteome</keyword>
<comment type="subcellular location">
    <subcellularLocation>
        <location evidence="1">Membrane</location>
        <topology evidence="1">Multi-pass membrane protein</topology>
    </subcellularLocation>
</comment>
<feature type="domain" description="Palmitoyltransferase DHHC" evidence="11">
    <location>
        <begin position="157"/>
        <end position="322"/>
    </location>
</feature>
<reference evidence="12 13" key="1">
    <citation type="journal article" date="2016" name="Nat. Commun.">
        <title>Ectomycorrhizal ecology is imprinted in the genome of the dominant symbiotic fungus Cenococcum geophilum.</title>
        <authorList>
            <consortium name="DOE Joint Genome Institute"/>
            <person name="Peter M."/>
            <person name="Kohler A."/>
            <person name="Ohm R.A."/>
            <person name="Kuo A."/>
            <person name="Krutzmann J."/>
            <person name="Morin E."/>
            <person name="Arend M."/>
            <person name="Barry K.W."/>
            <person name="Binder M."/>
            <person name="Choi C."/>
            <person name="Clum A."/>
            <person name="Copeland A."/>
            <person name="Grisel N."/>
            <person name="Haridas S."/>
            <person name="Kipfer T."/>
            <person name="LaButti K."/>
            <person name="Lindquist E."/>
            <person name="Lipzen A."/>
            <person name="Maire R."/>
            <person name="Meier B."/>
            <person name="Mihaltcheva S."/>
            <person name="Molinier V."/>
            <person name="Murat C."/>
            <person name="Poggeler S."/>
            <person name="Quandt C.A."/>
            <person name="Sperisen C."/>
            <person name="Tritt A."/>
            <person name="Tisserant E."/>
            <person name="Crous P.W."/>
            <person name="Henrissat B."/>
            <person name="Nehls U."/>
            <person name="Egli S."/>
            <person name="Spatafora J.W."/>
            <person name="Grigoriev I.V."/>
            <person name="Martin F.M."/>
        </authorList>
    </citation>
    <scope>NUCLEOTIDE SEQUENCE [LARGE SCALE GENOMIC DNA]</scope>
    <source>
        <strain evidence="12 13">CBS 207.34</strain>
    </source>
</reference>
<keyword evidence="3 10" id="KW-0812">Transmembrane</keyword>
<evidence type="ECO:0000256" key="9">
    <source>
        <dbReference type="ARBA" id="ARBA00048048"/>
    </source>
</evidence>
<evidence type="ECO:0000256" key="8">
    <source>
        <dbReference type="ARBA" id="ARBA00023315"/>
    </source>
</evidence>
<dbReference type="EC" id="2.3.1.225" evidence="10"/>
<keyword evidence="2 10" id="KW-0808">Transferase</keyword>
<evidence type="ECO:0000313" key="12">
    <source>
        <dbReference type="EMBL" id="OCL08175.1"/>
    </source>
</evidence>
<proteinExistence type="inferred from homology"/>
<feature type="transmembrane region" description="Helical" evidence="10">
    <location>
        <begin position="76"/>
        <end position="98"/>
    </location>
</feature>
<keyword evidence="5 10" id="KW-0472">Membrane</keyword>
<comment type="similarity">
    <text evidence="10">Belongs to the DHHC palmitoyltransferase family.</text>
</comment>
<dbReference type="PROSITE" id="PS50216">
    <property type="entry name" value="DHHC"/>
    <property type="match status" value="1"/>
</dbReference>
<evidence type="ECO:0000256" key="2">
    <source>
        <dbReference type="ARBA" id="ARBA00022679"/>
    </source>
</evidence>
<dbReference type="Proteomes" id="UP000250140">
    <property type="component" value="Unassembled WGS sequence"/>
</dbReference>
<dbReference type="AlphaFoldDB" id="A0A8E2F0Q0"/>
<dbReference type="GO" id="GO:0016020">
    <property type="term" value="C:membrane"/>
    <property type="evidence" value="ECO:0007669"/>
    <property type="project" value="UniProtKB-SubCell"/>
</dbReference>
<sequence length="419" mass="47513">MGTPFTMLIVVCPIIFFTFATFFGRLPQICTPTSFLFRSKGINIVELLNRLDRRFTKGRIAQSAPRLTRYLVYKEYPIVLIFFVSVLIGGSILFVPAIWPLIPWYHKIVISLLLPLPHIFIHLCNKSGPDAPHIITISSYTKNVSRYPYDYKLFHPNIYCKTCQFPKPARSKHCSLCRACVARADHHCIWVNNCLGRGNYKYFLALLLSTAALLAYVVLLAYLTLKPQVKDHYLQYPAWHAEPSMLLFNSQLNSGRDGWANRTLMQIDGWLDTIATALLIGGFARCSVGLLALLTAPLPAGLFAYHTCLIWAGMTTNESAKWNAWREEIVGGLAYVAPIAGNGENSQSSQHQWDEKSAWPKRSRQFLVLTSDGLPPRNLQPEIKAVVGEHVDWRRCRSLKEVDNIYNLGVWQNLTDVLL</sequence>
<evidence type="ECO:0000256" key="7">
    <source>
        <dbReference type="ARBA" id="ARBA00023288"/>
    </source>
</evidence>
<keyword evidence="4 10" id="KW-1133">Transmembrane helix</keyword>
<feature type="transmembrane region" description="Helical" evidence="10">
    <location>
        <begin position="6"/>
        <end position="26"/>
    </location>
</feature>
<evidence type="ECO:0000256" key="10">
    <source>
        <dbReference type="RuleBase" id="RU079119"/>
    </source>
</evidence>
<dbReference type="InterPro" id="IPR001594">
    <property type="entry name" value="Palmitoyltrfase_DHHC"/>
</dbReference>
<dbReference type="GO" id="GO:0005783">
    <property type="term" value="C:endoplasmic reticulum"/>
    <property type="evidence" value="ECO:0007669"/>
    <property type="project" value="TreeGrafter"/>
</dbReference>
<dbReference type="EMBL" id="KV749702">
    <property type="protein sequence ID" value="OCL08175.1"/>
    <property type="molecule type" value="Genomic_DNA"/>
</dbReference>
<dbReference type="OrthoDB" id="9909019at2759"/>
<evidence type="ECO:0000259" key="11">
    <source>
        <dbReference type="Pfam" id="PF01529"/>
    </source>
</evidence>
<keyword evidence="8 10" id="KW-0012">Acyltransferase</keyword>
<comment type="domain">
    <text evidence="10">The DHHC domain is required for palmitoyltransferase activity.</text>
</comment>
<comment type="catalytic activity">
    <reaction evidence="9 10">
        <text>L-cysteinyl-[protein] + hexadecanoyl-CoA = S-hexadecanoyl-L-cysteinyl-[protein] + CoA</text>
        <dbReference type="Rhea" id="RHEA:36683"/>
        <dbReference type="Rhea" id="RHEA-COMP:10131"/>
        <dbReference type="Rhea" id="RHEA-COMP:11032"/>
        <dbReference type="ChEBI" id="CHEBI:29950"/>
        <dbReference type="ChEBI" id="CHEBI:57287"/>
        <dbReference type="ChEBI" id="CHEBI:57379"/>
        <dbReference type="ChEBI" id="CHEBI:74151"/>
        <dbReference type="EC" id="2.3.1.225"/>
    </reaction>
</comment>
<feature type="non-terminal residue" evidence="12">
    <location>
        <position position="1"/>
    </location>
</feature>
<dbReference type="PANTHER" id="PTHR22883">
    <property type="entry name" value="ZINC FINGER DHHC DOMAIN CONTAINING PROTEIN"/>
    <property type="match status" value="1"/>
</dbReference>
<dbReference type="GO" id="GO:0019706">
    <property type="term" value="F:protein-cysteine S-palmitoyltransferase activity"/>
    <property type="evidence" value="ECO:0007669"/>
    <property type="project" value="UniProtKB-EC"/>
</dbReference>
<accession>A0A8E2F0Q0</accession>
<evidence type="ECO:0000256" key="6">
    <source>
        <dbReference type="ARBA" id="ARBA00023139"/>
    </source>
</evidence>
<feature type="transmembrane region" description="Helical" evidence="10">
    <location>
        <begin position="202"/>
        <end position="225"/>
    </location>
</feature>
<evidence type="ECO:0000313" key="13">
    <source>
        <dbReference type="Proteomes" id="UP000250140"/>
    </source>
</evidence>
<name>A0A8E2F0Q0_9PEZI</name>
<gene>
    <name evidence="12" type="ORF">AOQ84DRAFT_266447</name>
</gene>
<keyword evidence="6" id="KW-0564">Palmitate</keyword>
<evidence type="ECO:0000256" key="4">
    <source>
        <dbReference type="ARBA" id="ARBA00022989"/>
    </source>
</evidence>
<dbReference type="GO" id="GO:0005794">
    <property type="term" value="C:Golgi apparatus"/>
    <property type="evidence" value="ECO:0007669"/>
    <property type="project" value="TreeGrafter"/>
</dbReference>
<evidence type="ECO:0000256" key="3">
    <source>
        <dbReference type="ARBA" id="ARBA00022692"/>
    </source>
</evidence>
<evidence type="ECO:0000256" key="1">
    <source>
        <dbReference type="ARBA" id="ARBA00004141"/>
    </source>
</evidence>